<dbReference type="AlphaFoldDB" id="A0A8G2EWX3"/>
<dbReference type="EMBL" id="FNBW01000018">
    <property type="protein sequence ID" value="SDG46732.1"/>
    <property type="molecule type" value="Genomic_DNA"/>
</dbReference>
<dbReference type="OrthoDB" id="3254802at2"/>
<evidence type="ECO:0000313" key="1">
    <source>
        <dbReference type="EMBL" id="SDG46732.1"/>
    </source>
</evidence>
<dbReference type="Proteomes" id="UP000198615">
    <property type="component" value="Unassembled WGS sequence"/>
</dbReference>
<comment type="caution">
    <text evidence="1">The sequence shown here is derived from an EMBL/GenBank/DDBJ whole genome shotgun (WGS) entry which is preliminary data.</text>
</comment>
<keyword evidence="2" id="KW-1185">Reference proteome</keyword>
<gene>
    <name evidence="1" type="ORF">SAMN05660686_04510</name>
</gene>
<protein>
    <submittedName>
        <fullName evidence="1">Uncharacterized protein</fullName>
    </submittedName>
</protein>
<evidence type="ECO:0000313" key="2">
    <source>
        <dbReference type="Proteomes" id="UP000198615"/>
    </source>
</evidence>
<accession>A0A8G2EWX3</accession>
<proteinExistence type="predicted"/>
<reference evidence="1 2" key="1">
    <citation type="submission" date="2016-10" db="EMBL/GenBank/DDBJ databases">
        <authorList>
            <person name="Varghese N."/>
            <person name="Submissions S."/>
        </authorList>
    </citation>
    <scope>NUCLEOTIDE SEQUENCE [LARGE SCALE GENOMIC DNA]</scope>
    <source>
        <strain evidence="1 2">DSM 18839</strain>
    </source>
</reference>
<dbReference type="RefSeq" id="WP_028795196.1">
    <property type="nucleotide sequence ID" value="NZ_FNBW01000018.1"/>
</dbReference>
<organism evidence="1 2">
    <name type="scientific">Thalassobaculum litoreum DSM 18839</name>
    <dbReference type="NCBI Taxonomy" id="1123362"/>
    <lineage>
        <taxon>Bacteria</taxon>
        <taxon>Pseudomonadati</taxon>
        <taxon>Pseudomonadota</taxon>
        <taxon>Alphaproteobacteria</taxon>
        <taxon>Rhodospirillales</taxon>
        <taxon>Thalassobaculaceae</taxon>
        <taxon>Thalassobaculum</taxon>
    </lineage>
</organism>
<name>A0A8G2EWX3_9PROT</name>
<sequence length="141" mass="15668">MKVLIPLVVFAGLIALAVRMTLRQLRLEQLSASGAAPAGPSIVAAADTAGKFHRISDGLEEMRRDWHPVRFPSGWESRCGGFPEEKAYSDSNMILRRDWCTAHCEAAWRVEVVRGAAPIFWFQSARDAGAFVDAWFPFKCS</sequence>